<dbReference type="InterPro" id="IPR040079">
    <property type="entry name" value="Glutathione_S-Trfase"/>
</dbReference>
<dbReference type="Proteomes" id="UP001201812">
    <property type="component" value="Unassembled WGS sequence"/>
</dbReference>
<dbReference type="GO" id="GO:0004364">
    <property type="term" value="F:glutathione transferase activity"/>
    <property type="evidence" value="ECO:0007669"/>
    <property type="project" value="UniProtKB-EC"/>
</dbReference>
<dbReference type="InterPro" id="IPR036249">
    <property type="entry name" value="Thioredoxin-like_sf"/>
</dbReference>
<dbReference type="SFLD" id="SFLDG00363">
    <property type="entry name" value="AMPS_(cytGST):_Alpha-__Mu-__Pi"/>
    <property type="match status" value="1"/>
</dbReference>
<dbReference type="Pfam" id="PF14497">
    <property type="entry name" value="GST_C_3"/>
    <property type="match status" value="1"/>
</dbReference>
<evidence type="ECO:0000256" key="4">
    <source>
        <dbReference type="ARBA" id="ARBA00047960"/>
    </source>
</evidence>
<sequence length="209" mass="24576">MVHYKLHYFDFRGRGEPIRLIFKYAGQPFEDRRIKTEDWPKCKSELKYGTIPVLEVDGKQLGQSTAIAHYLAEKFGLAGKDEWEKAQVHEIVDYYIDVYNELWPYFSALLGIRKGDIVALRKDVFLPAAPRIFPQYIKQLKESKSGFLAPSGLTYVDFIVADYLEYWVSKLEPKFMKENYPEIGEYVNKVYSLPQIKDYVKTDRAYVRF</sequence>
<proteinExistence type="inferred from homology"/>
<evidence type="ECO:0000313" key="8">
    <source>
        <dbReference type="EMBL" id="KAI1708447.1"/>
    </source>
</evidence>
<dbReference type="PANTHER" id="PTHR11571:SF224">
    <property type="entry name" value="HEMATOPOIETIC PROSTAGLANDIN D SYNTHASE"/>
    <property type="match status" value="1"/>
</dbReference>
<dbReference type="PANTHER" id="PTHR11571">
    <property type="entry name" value="GLUTATHIONE S-TRANSFERASE"/>
    <property type="match status" value="1"/>
</dbReference>
<organism evidence="8 9">
    <name type="scientific">Ditylenchus destructor</name>
    <dbReference type="NCBI Taxonomy" id="166010"/>
    <lineage>
        <taxon>Eukaryota</taxon>
        <taxon>Metazoa</taxon>
        <taxon>Ecdysozoa</taxon>
        <taxon>Nematoda</taxon>
        <taxon>Chromadorea</taxon>
        <taxon>Rhabditida</taxon>
        <taxon>Tylenchina</taxon>
        <taxon>Tylenchomorpha</taxon>
        <taxon>Sphaerularioidea</taxon>
        <taxon>Anguinidae</taxon>
        <taxon>Anguininae</taxon>
        <taxon>Ditylenchus</taxon>
    </lineage>
</organism>
<dbReference type="SUPFAM" id="SSF52833">
    <property type="entry name" value="Thioredoxin-like"/>
    <property type="match status" value="1"/>
</dbReference>
<dbReference type="GO" id="GO:0004602">
    <property type="term" value="F:glutathione peroxidase activity"/>
    <property type="evidence" value="ECO:0007669"/>
    <property type="project" value="UniProtKB-ARBA"/>
</dbReference>
<keyword evidence="9" id="KW-1185">Reference proteome</keyword>
<dbReference type="FunFam" id="1.20.1050.10:FF:000031">
    <property type="entry name" value="Glutathione S-Transferase"/>
    <property type="match status" value="1"/>
</dbReference>
<dbReference type="EC" id="2.5.1.18" evidence="1"/>
<evidence type="ECO:0000256" key="1">
    <source>
        <dbReference type="ARBA" id="ARBA00012452"/>
    </source>
</evidence>
<feature type="domain" description="GST C-terminal" evidence="7">
    <location>
        <begin position="81"/>
        <end position="209"/>
    </location>
</feature>
<evidence type="ECO:0000256" key="5">
    <source>
        <dbReference type="ARBA" id="ARBA00078118"/>
    </source>
</evidence>
<dbReference type="InterPro" id="IPR050213">
    <property type="entry name" value="GST_superfamily"/>
</dbReference>
<evidence type="ECO:0000259" key="7">
    <source>
        <dbReference type="PROSITE" id="PS50405"/>
    </source>
</evidence>
<dbReference type="InterPro" id="IPR010987">
    <property type="entry name" value="Glutathione-S-Trfase_C-like"/>
</dbReference>
<evidence type="ECO:0000256" key="3">
    <source>
        <dbReference type="ARBA" id="ARBA00038317"/>
    </source>
</evidence>
<dbReference type="PROSITE" id="PS50404">
    <property type="entry name" value="GST_NTER"/>
    <property type="match status" value="1"/>
</dbReference>
<dbReference type="PROSITE" id="PS50405">
    <property type="entry name" value="GST_CTER"/>
    <property type="match status" value="1"/>
</dbReference>
<reference evidence="8" key="1">
    <citation type="submission" date="2022-01" db="EMBL/GenBank/DDBJ databases">
        <title>Genome Sequence Resource for Two Populations of Ditylenchus destructor, the Migratory Endoparasitic Phytonematode.</title>
        <authorList>
            <person name="Zhang H."/>
            <person name="Lin R."/>
            <person name="Xie B."/>
        </authorList>
    </citation>
    <scope>NUCLEOTIDE SEQUENCE</scope>
    <source>
        <strain evidence="8">BazhouSP</strain>
    </source>
</reference>
<name>A0AAD4R3Z8_9BILA</name>
<dbReference type="GO" id="GO:0005737">
    <property type="term" value="C:cytoplasm"/>
    <property type="evidence" value="ECO:0007669"/>
    <property type="project" value="UniProtKB-ARBA"/>
</dbReference>
<dbReference type="SUPFAM" id="SSF47616">
    <property type="entry name" value="GST C-terminal domain-like"/>
    <property type="match status" value="1"/>
</dbReference>
<accession>A0AAD4R3Z8</accession>
<comment type="caution">
    <text evidence="8">The sequence shown here is derived from an EMBL/GenBank/DDBJ whole genome shotgun (WGS) entry which is preliminary data.</text>
</comment>
<dbReference type="SFLD" id="SFLDS00019">
    <property type="entry name" value="Glutathione_Transferase_(cytos"/>
    <property type="match status" value="1"/>
</dbReference>
<gene>
    <name evidence="8" type="ORF">DdX_11830</name>
</gene>
<dbReference type="SFLD" id="SFLDG01205">
    <property type="entry name" value="AMPS.1"/>
    <property type="match status" value="1"/>
</dbReference>
<dbReference type="Gene3D" id="1.20.1050.10">
    <property type="match status" value="1"/>
</dbReference>
<comment type="similarity">
    <text evidence="3">Belongs to the GST superfamily. Sigma family.</text>
</comment>
<dbReference type="Pfam" id="PF02798">
    <property type="entry name" value="GST_N"/>
    <property type="match status" value="1"/>
</dbReference>
<dbReference type="CDD" id="cd03192">
    <property type="entry name" value="GST_C_Sigma_like"/>
    <property type="match status" value="1"/>
</dbReference>
<protein>
    <recommendedName>
        <fullName evidence="1">glutathione transferase</fullName>
        <ecNumber evidence="1">2.5.1.18</ecNumber>
    </recommendedName>
    <alternativeName>
        <fullName evidence="5">GST class-sigma</fullName>
    </alternativeName>
</protein>
<dbReference type="Gene3D" id="3.40.30.10">
    <property type="entry name" value="Glutaredoxin"/>
    <property type="match status" value="1"/>
</dbReference>
<dbReference type="AlphaFoldDB" id="A0AAD4R3Z8"/>
<feature type="domain" description="GST N-terminal" evidence="6">
    <location>
        <begin position="2"/>
        <end position="79"/>
    </location>
</feature>
<dbReference type="EMBL" id="JAKKPZ010000035">
    <property type="protein sequence ID" value="KAI1708447.1"/>
    <property type="molecule type" value="Genomic_DNA"/>
</dbReference>
<evidence type="ECO:0000259" key="6">
    <source>
        <dbReference type="PROSITE" id="PS50404"/>
    </source>
</evidence>
<evidence type="ECO:0000313" key="9">
    <source>
        <dbReference type="Proteomes" id="UP001201812"/>
    </source>
</evidence>
<dbReference type="InterPro" id="IPR036282">
    <property type="entry name" value="Glutathione-S-Trfase_C_sf"/>
</dbReference>
<comment type="catalytic activity">
    <reaction evidence="4">
        <text>RX + glutathione = an S-substituted glutathione + a halide anion + H(+)</text>
        <dbReference type="Rhea" id="RHEA:16437"/>
        <dbReference type="ChEBI" id="CHEBI:15378"/>
        <dbReference type="ChEBI" id="CHEBI:16042"/>
        <dbReference type="ChEBI" id="CHEBI:17792"/>
        <dbReference type="ChEBI" id="CHEBI:57925"/>
        <dbReference type="ChEBI" id="CHEBI:90779"/>
        <dbReference type="EC" id="2.5.1.18"/>
    </reaction>
</comment>
<keyword evidence="2" id="KW-0808">Transferase</keyword>
<evidence type="ECO:0000256" key="2">
    <source>
        <dbReference type="ARBA" id="ARBA00022679"/>
    </source>
</evidence>
<dbReference type="CDD" id="cd03039">
    <property type="entry name" value="GST_N_Sigma_like"/>
    <property type="match status" value="1"/>
</dbReference>
<dbReference type="InterPro" id="IPR004046">
    <property type="entry name" value="GST_C"/>
</dbReference>
<dbReference type="FunFam" id="3.40.30.10:FF:000035">
    <property type="entry name" value="hematopoietic prostaglandin D synthase"/>
    <property type="match status" value="1"/>
</dbReference>
<dbReference type="InterPro" id="IPR004045">
    <property type="entry name" value="Glutathione_S-Trfase_N"/>
</dbReference>
<dbReference type="GO" id="GO:0006749">
    <property type="term" value="P:glutathione metabolic process"/>
    <property type="evidence" value="ECO:0007669"/>
    <property type="project" value="TreeGrafter"/>
</dbReference>